<proteinExistence type="predicted"/>
<evidence type="ECO:0000313" key="3">
    <source>
        <dbReference type="Proteomes" id="UP001416858"/>
    </source>
</evidence>
<gene>
    <name evidence="2" type="ORF">Rcae01_01177</name>
</gene>
<feature type="region of interest" description="Disordered" evidence="1">
    <location>
        <begin position="22"/>
        <end position="59"/>
    </location>
</feature>
<evidence type="ECO:0000256" key="1">
    <source>
        <dbReference type="SAM" id="MobiDB-lite"/>
    </source>
</evidence>
<comment type="caution">
    <text evidence="2">The sequence shown here is derived from an EMBL/GenBank/DDBJ whole genome shotgun (WGS) entry which is preliminary data.</text>
</comment>
<name>A0ABP9VN74_9BACT</name>
<dbReference type="EMBL" id="BAABRO010000002">
    <property type="protein sequence ID" value="GAA5505730.1"/>
    <property type="molecule type" value="Genomic_DNA"/>
</dbReference>
<accession>A0ABP9VN74</accession>
<reference evidence="2 3" key="1">
    <citation type="submission" date="2024-02" db="EMBL/GenBank/DDBJ databases">
        <title>Rhodopirellula caenicola NBRC 110016.</title>
        <authorList>
            <person name="Ichikawa N."/>
            <person name="Katano-Makiyama Y."/>
            <person name="Hidaka K."/>
        </authorList>
    </citation>
    <scope>NUCLEOTIDE SEQUENCE [LARGE SCALE GENOMIC DNA]</scope>
    <source>
        <strain evidence="2 3">NBRC 110016</strain>
    </source>
</reference>
<keyword evidence="3" id="KW-1185">Reference proteome</keyword>
<evidence type="ECO:0000313" key="2">
    <source>
        <dbReference type="EMBL" id="GAA5505730.1"/>
    </source>
</evidence>
<dbReference type="Proteomes" id="UP001416858">
    <property type="component" value="Unassembled WGS sequence"/>
</dbReference>
<organism evidence="2 3">
    <name type="scientific">Novipirellula caenicola</name>
    <dbReference type="NCBI Taxonomy" id="1536901"/>
    <lineage>
        <taxon>Bacteria</taxon>
        <taxon>Pseudomonadati</taxon>
        <taxon>Planctomycetota</taxon>
        <taxon>Planctomycetia</taxon>
        <taxon>Pirellulales</taxon>
        <taxon>Pirellulaceae</taxon>
        <taxon>Novipirellula</taxon>
    </lineage>
</organism>
<protein>
    <submittedName>
        <fullName evidence="2">Uncharacterized protein</fullName>
    </submittedName>
</protein>
<sequence length="59" mass="6646">MVRPDIFQFTIVNLTFSISSTDVTRPAQRGGSENEPQRVFRGGHRGSEWYPAAHASRLN</sequence>